<evidence type="ECO:0000256" key="8">
    <source>
        <dbReference type="ARBA" id="ARBA00035585"/>
    </source>
</evidence>
<proteinExistence type="inferred from homology"/>
<evidence type="ECO:0000256" key="10">
    <source>
        <dbReference type="HAMAP-Rule" id="MF_00454"/>
    </source>
</evidence>
<dbReference type="EMBL" id="JBHSGK010000004">
    <property type="protein sequence ID" value="MFC4736152.1"/>
    <property type="molecule type" value="Genomic_DNA"/>
</dbReference>
<dbReference type="Proteomes" id="UP001595896">
    <property type="component" value="Unassembled WGS sequence"/>
</dbReference>
<dbReference type="Pfam" id="PF02537">
    <property type="entry name" value="CRCB"/>
    <property type="match status" value="1"/>
</dbReference>
<organism evidence="11 12">
    <name type="scientific">Bacillus daqingensis</name>
    <dbReference type="NCBI Taxonomy" id="872396"/>
    <lineage>
        <taxon>Bacteria</taxon>
        <taxon>Bacillati</taxon>
        <taxon>Bacillota</taxon>
        <taxon>Bacilli</taxon>
        <taxon>Bacillales</taxon>
        <taxon>Bacillaceae</taxon>
        <taxon>Bacillus</taxon>
    </lineage>
</organism>
<reference evidence="12" key="1">
    <citation type="journal article" date="2019" name="Int. J. Syst. Evol. Microbiol.">
        <title>The Global Catalogue of Microorganisms (GCM) 10K type strain sequencing project: providing services to taxonomists for standard genome sequencing and annotation.</title>
        <authorList>
            <consortium name="The Broad Institute Genomics Platform"/>
            <consortium name="The Broad Institute Genome Sequencing Center for Infectious Disease"/>
            <person name="Wu L."/>
            <person name="Ma J."/>
        </authorList>
    </citation>
    <scope>NUCLEOTIDE SEQUENCE [LARGE SCALE GENOMIC DNA]</scope>
    <source>
        <strain evidence="12">JCM 12165</strain>
    </source>
</reference>
<comment type="catalytic activity">
    <reaction evidence="8">
        <text>fluoride(in) = fluoride(out)</text>
        <dbReference type="Rhea" id="RHEA:76159"/>
        <dbReference type="ChEBI" id="CHEBI:17051"/>
    </reaction>
    <physiologicalReaction direction="left-to-right" evidence="8">
        <dbReference type="Rhea" id="RHEA:76160"/>
    </physiologicalReaction>
</comment>
<evidence type="ECO:0000256" key="6">
    <source>
        <dbReference type="ARBA" id="ARBA00023303"/>
    </source>
</evidence>
<keyword evidence="10" id="KW-0813">Transport</keyword>
<dbReference type="PANTHER" id="PTHR28259">
    <property type="entry name" value="FLUORIDE EXPORT PROTEIN 1-RELATED"/>
    <property type="match status" value="1"/>
</dbReference>
<dbReference type="InterPro" id="IPR003691">
    <property type="entry name" value="FluC"/>
</dbReference>
<feature type="transmembrane region" description="Helical" evidence="10">
    <location>
        <begin position="36"/>
        <end position="56"/>
    </location>
</feature>
<gene>
    <name evidence="10" type="primary">fluC</name>
    <name evidence="10" type="synonym">crcB</name>
    <name evidence="11" type="ORF">ACFO4L_06075</name>
</gene>
<keyword evidence="10" id="KW-0915">Sodium</keyword>
<comment type="similarity">
    <text evidence="7 10">Belongs to the fluoride channel Fluc/FEX (TC 1.A.43) family.</text>
</comment>
<keyword evidence="2 10" id="KW-1003">Cell membrane</keyword>
<dbReference type="PANTHER" id="PTHR28259:SF1">
    <property type="entry name" value="FLUORIDE EXPORT PROTEIN 1-RELATED"/>
    <property type="match status" value="1"/>
</dbReference>
<name>A0ABV9NRX9_9BACI</name>
<keyword evidence="10" id="KW-0406">Ion transport</keyword>
<feature type="binding site" evidence="10">
    <location>
        <position position="73"/>
    </location>
    <ligand>
        <name>Na(+)</name>
        <dbReference type="ChEBI" id="CHEBI:29101"/>
        <note>structural</note>
    </ligand>
</feature>
<comment type="subcellular location">
    <subcellularLocation>
        <location evidence="1 10">Cell membrane</location>
        <topology evidence="1 10">Multi-pass membrane protein</topology>
    </subcellularLocation>
</comment>
<evidence type="ECO:0000256" key="3">
    <source>
        <dbReference type="ARBA" id="ARBA00022692"/>
    </source>
</evidence>
<comment type="caution">
    <text evidence="11">The sequence shown here is derived from an EMBL/GenBank/DDBJ whole genome shotgun (WGS) entry which is preliminary data.</text>
</comment>
<protein>
    <recommendedName>
        <fullName evidence="10">Fluoride-specific ion channel FluC</fullName>
    </recommendedName>
</protein>
<keyword evidence="12" id="KW-1185">Reference proteome</keyword>
<evidence type="ECO:0000256" key="1">
    <source>
        <dbReference type="ARBA" id="ARBA00004651"/>
    </source>
</evidence>
<keyword evidence="10" id="KW-0479">Metal-binding</keyword>
<feature type="transmembrane region" description="Helical" evidence="10">
    <location>
        <begin position="97"/>
        <end position="122"/>
    </location>
</feature>
<comment type="activity regulation">
    <text evidence="10">Na(+) is not transported, but it plays an essential structural role and its presence is essential for fluoride channel function.</text>
</comment>
<evidence type="ECO:0000256" key="7">
    <source>
        <dbReference type="ARBA" id="ARBA00035120"/>
    </source>
</evidence>
<keyword evidence="6 10" id="KW-0407">Ion channel</keyword>
<feature type="transmembrane region" description="Helical" evidence="10">
    <location>
        <begin position="68"/>
        <end position="91"/>
    </location>
</feature>
<feature type="binding site" evidence="10">
    <location>
        <position position="76"/>
    </location>
    <ligand>
        <name>Na(+)</name>
        <dbReference type="ChEBI" id="CHEBI:29101"/>
        <note>structural</note>
    </ligand>
</feature>
<dbReference type="RefSeq" id="WP_377908803.1">
    <property type="nucleotide sequence ID" value="NZ_JBHSGK010000004.1"/>
</dbReference>
<evidence type="ECO:0000313" key="11">
    <source>
        <dbReference type="EMBL" id="MFC4736152.1"/>
    </source>
</evidence>
<accession>A0ABV9NRX9</accession>
<evidence type="ECO:0000256" key="4">
    <source>
        <dbReference type="ARBA" id="ARBA00022989"/>
    </source>
</evidence>
<evidence type="ECO:0000256" key="5">
    <source>
        <dbReference type="ARBA" id="ARBA00023136"/>
    </source>
</evidence>
<sequence length="129" mass="13277">MHPIMLLAVFIGGMTGAVSRYWVTLAFLDTGYPYGTIIENISGSLVLGALTAWTLLKPLPAWLKAGLGAGFCGSFTTMATLASDTVLTAGLSETAPVVYLAVSIFGGLAAAAAGFFGMYYVAKRKEGGG</sequence>
<comment type="function">
    <text evidence="9 10">Fluoride-specific ion channel. Important for reducing fluoride concentration in the cell, thus reducing its toxicity.</text>
</comment>
<dbReference type="HAMAP" id="MF_00454">
    <property type="entry name" value="FluC"/>
    <property type="match status" value="1"/>
</dbReference>
<evidence type="ECO:0000256" key="2">
    <source>
        <dbReference type="ARBA" id="ARBA00022475"/>
    </source>
</evidence>
<keyword evidence="4 10" id="KW-1133">Transmembrane helix</keyword>
<evidence type="ECO:0000313" key="12">
    <source>
        <dbReference type="Proteomes" id="UP001595896"/>
    </source>
</evidence>
<keyword evidence="3 10" id="KW-0812">Transmembrane</keyword>
<keyword evidence="5 10" id="KW-0472">Membrane</keyword>
<evidence type="ECO:0000256" key="9">
    <source>
        <dbReference type="ARBA" id="ARBA00049940"/>
    </source>
</evidence>